<accession>A0A1C0ADH9</accession>
<organism evidence="1 2">
    <name type="scientific">Orenia metallireducens</name>
    <dbReference type="NCBI Taxonomy" id="1413210"/>
    <lineage>
        <taxon>Bacteria</taxon>
        <taxon>Bacillati</taxon>
        <taxon>Bacillota</taxon>
        <taxon>Clostridia</taxon>
        <taxon>Halanaerobiales</taxon>
        <taxon>Halobacteroidaceae</taxon>
        <taxon>Orenia</taxon>
    </lineage>
</organism>
<evidence type="ECO:0000313" key="1">
    <source>
        <dbReference type="EMBL" id="OCL28757.1"/>
    </source>
</evidence>
<proteinExistence type="predicted"/>
<sequence>MSIIERLQIEIKDITKQEQLTNFQSRIAALREEDKISSKEAKELSVAAKDYFEFIQEYNKSDLVSHEAEIKDQEAERKDYSQYTDLELVEDGAFMPFLQYQLAIQWNHKMTQTMFNVYYALCYHANSIGEVNGLATNEIADFIGHNSDSKVVQAIAKLEKSKLISVNRDQVINSYAIAGYKQAIVKTGKGGYVMPLEMFQKLQSYNLKHYRLVWYLVAHKHHMPNNTGKTGIKQATLKNITNAVSFKELRQLIKDLAGVILKSVDNFWTKIKRVLMKSLRLTFNFIELGIGIVEDAIGEVESHYLYDRIKDILINMRIDSTKKNIKKVIKRIDKVSEFAFNEVESLARQSHIYSKYNTVNCLLKLLESKNNALRVEN</sequence>
<reference evidence="1 2" key="2">
    <citation type="submission" date="2016-08" db="EMBL/GenBank/DDBJ databases">
        <title>Orenia metallireducens sp. nov. strain Z6, a Novel Metal-reducing Firmicute from the Deep Subsurface.</title>
        <authorList>
            <person name="Maxim B.I."/>
            <person name="Kenneth K."/>
            <person name="Flynn T.M."/>
            <person name="Oloughlin E.J."/>
            <person name="Locke R.A."/>
            <person name="Weber J.R."/>
            <person name="Egan S.M."/>
            <person name="Mackie R.I."/>
            <person name="Cann I.K."/>
        </authorList>
    </citation>
    <scope>NUCLEOTIDE SEQUENCE [LARGE SCALE GENOMIC DNA]</scope>
    <source>
        <strain evidence="1 2">Z6</strain>
    </source>
</reference>
<dbReference type="OrthoDB" id="2121285at2"/>
<name>A0A1C0ADH9_9FIRM</name>
<gene>
    <name evidence="1" type="ORF">U472_00105</name>
</gene>
<dbReference type="RefSeq" id="WP_068714269.1">
    <property type="nucleotide sequence ID" value="NZ_LWDV01000002.1"/>
</dbReference>
<dbReference type="Proteomes" id="UP000093514">
    <property type="component" value="Unassembled WGS sequence"/>
</dbReference>
<protein>
    <submittedName>
        <fullName evidence="1">Uncharacterized protein</fullName>
    </submittedName>
</protein>
<reference evidence="2" key="1">
    <citation type="submission" date="2016-07" db="EMBL/GenBank/DDBJ databases">
        <authorList>
            <person name="Florea S."/>
            <person name="Webb J.S."/>
            <person name="Jaromczyk J."/>
            <person name="Schardl C.L."/>
        </authorList>
    </citation>
    <scope>NUCLEOTIDE SEQUENCE [LARGE SCALE GENOMIC DNA]</scope>
    <source>
        <strain evidence="2">Z6</strain>
    </source>
</reference>
<evidence type="ECO:0000313" key="2">
    <source>
        <dbReference type="Proteomes" id="UP000093514"/>
    </source>
</evidence>
<comment type="caution">
    <text evidence="1">The sequence shown here is derived from an EMBL/GenBank/DDBJ whole genome shotgun (WGS) entry which is preliminary data.</text>
</comment>
<dbReference type="EMBL" id="LWDV01000002">
    <property type="protein sequence ID" value="OCL28757.1"/>
    <property type="molecule type" value="Genomic_DNA"/>
</dbReference>
<keyword evidence="2" id="KW-1185">Reference proteome</keyword>
<dbReference type="AlphaFoldDB" id="A0A1C0ADH9"/>